<reference evidence="2 3" key="2">
    <citation type="submission" date="2025-05" db="UniProtKB">
        <authorList>
            <consortium name="RefSeq"/>
        </authorList>
    </citation>
    <scope>IDENTIFICATION</scope>
    <source>
        <tissue evidence="2 3">Leaf</tissue>
    </source>
</reference>
<dbReference type="RefSeq" id="XP_056682596.1">
    <property type="nucleotide sequence ID" value="XM_056826618.1"/>
</dbReference>
<keyword evidence="1" id="KW-1185">Reference proteome</keyword>
<evidence type="ECO:0000313" key="1">
    <source>
        <dbReference type="Proteomes" id="UP000813463"/>
    </source>
</evidence>
<dbReference type="PANTHER" id="PTHR10788">
    <property type="entry name" value="TREHALOSE-6-PHOSPHATE SYNTHASE"/>
    <property type="match status" value="1"/>
</dbReference>
<organism evidence="1 2">
    <name type="scientific">Spinacia oleracea</name>
    <name type="common">Spinach</name>
    <dbReference type="NCBI Taxonomy" id="3562"/>
    <lineage>
        <taxon>Eukaryota</taxon>
        <taxon>Viridiplantae</taxon>
        <taxon>Streptophyta</taxon>
        <taxon>Embryophyta</taxon>
        <taxon>Tracheophyta</taxon>
        <taxon>Spermatophyta</taxon>
        <taxon>Magnoliopsida</taxon>
        <taxon>eudicotyledons</taxon>
        <taxon>Gunneridae</taxon>
        <taxon>Pentapetalae</taxon>
        <taxon>Caryophyllales</taxon>
        <taxon>Chenopodiaceae</taxon>
        <taxon>Chenopodioideae</taxon>
        <taxon>Anserineae</taxon>
        <taxon>Spinacia</taxon>
    </lineage>
</organism>
<sequence length="145" mass="16273">MEGILFLGLERVRLHLVEPTKYKVLYSCFVCPCSKAAPTSCGVASMKCSRHGDQKLESKVHEIVGRVNGRFGTFTSVPIHHLDHSLDFHALCALYALTGQNFRRKPSKFEKKLEFNSEIRETIATLSAKKTIQKDVLHHALSYGA</sequence>
<accession>A0ABM3QGV1</accession>
<proteinExistence type="predicted"/>
<dbReference type="Gene3D" id="3.40.50.2000">
    <property type="entry name" value="Glycogen Phosphorylase B"/>
    <property type="match status" value="1"/>
</dbReference>
<evidence type="ECO:0000313" key="2">
    <source>
        <dbReference type="RefSeq" id="XP_056682595.1"/>
    </source>
</evidence>
<dbReference type="InterPro" id="IPR001830">
    <property type="entry name" value="Glyco_trans_20"/>
</dbReference>
<dbReference type="Pfam" id="PF00982">
    <property type="entry name" value="Glyco_transf_20"/>
    <property type="match status" value="1"/>
</dbReference>
<protein>
    <submittedName>
        <fullName evidence="2 3">Uncharacterized protein isoform X1</fullName>
    </submittedName>
</protein>
<dbReference type="RefSeq" id="XP_056682595.1">
    <property type="nucleotide sequence ID" value="XM_056826617.1"/>
</dbReference>
<dbReference type="Proteomes" id="UP000813463">
    <property type="component" value="Chromosome 4"/>
</dbReference>
<name>A0ABM3QGV1_SPIOL</name>
<dbReference type="SUPFAM" id="SSF53756">
    <property type="entry name" value="UDP-Glycosyltransferase/glycogen phosphorylase"/>
    <property type="match status" value="1"/>
</dbReference>
<gene>
    <name evidence="2 3" type="primary">LOC110788514</name>
</gene>
<reference evidence="1" key="1">
    <citation type="journal article" date="2021" name="Nat. Commun.">
        <title>Genomic analyses provide insights into spinach domestication and the genetic basis of agronomic traits.</title>
        <authorList>
            <person name="Cai X."/>
            <person name="Sun X."/>
            <person name="Xu C."/>
            <person name="Sun H."/>
            <person name="Wang X."/>
            <person name="Ge C."/>
            <person name="Zhang Z."/>
            <person name="Wang Q."/>
            <person name="Fei Z."/>
            <person name="Jiao C."/>
            <person name="Wang Q."/>
        </authorList>
    </citation>
    <scope>NUCLEOTIDE SEQUENCE [LARGE SCALE GENOMIC DNA]</scope>
    <source>
        <strain evidence="1">cv. Varoflay</strain>
    </source>
</reference>
<dbReference type="GeneID" id="110788514"/>
<evidence type="ECO:0000313" key="3">
    <source>
        <dbReference type="RefSeq" id="XP_056682596.1"/>
    </source>
</evidence>
<dbReference type="PANTHER" id="PTHR10788:SF106">
    <property type="entry name" value="BCDNA.GH08860"/>
    <property type="match status" value="1"/>
</dbReference>